<dbReference type="AlphaFoldDB" id="A0A1F6D5F7"/>
<dbReference type="Pfam" id="PF00211">
    <property type="entry name" value="Guanylate_cyc"/>
    <property type="match status" value="1"/>
</dbReference>
<dbReference type="CDD" id="cd07302">
    <property type="entry name" value="CHD"/>
    <property type="match status" value="1"/>
</dbReference>
<proteinExistence type="predicted"/>
<name>A0A1F6D5F7_HANXR</name>
<sequence length="811" mass="87873">MAELPTGTVTFLFTDIEGSTQLLQDLGDRYAAVLAEYRRLLRAAFRVRNGHEVDTQGDAFFVAFSRAADAVDAAVVAQRALTAQAWPEGTAVQMRAGLHTGEPTLTAGGYVGLDVHRAARLCAAGHGGQVLLSQTTCALVGHALPEGMSLRDLGEHRFKDLQRPERIFQLIVPDLPADFPLLKTLNRHPNNLPAQATPLIGREKEIEASRQRLLRPDVRLLTLTGPGGTGKTRLALQVAADALNDFEGGAFFVSLAPISDSDLVVPIIAQTLGVKEAAGQPLTKGLKDYLRDKSLLLVLDSFEQIISAAPQVADLLTACPRLKGLVTSRASLRVYGEHEFPVPPLTLPDPQRLSDAGADLAFALFQYEAVRLFIERALAVRPDFAVTNENAPAVAEICHRLDGLPLAIELAAARIRLLPPQAMLARLGRRLPLLTGGARDLPARQQTLRNAIAWSYDLLDAGEHTLFRRLAVFVGGFTLEAAEAVCRELSVGAVREPPLQVIDVDGLDGLESLVSKSLLRQEEVAGEPRFIMLETIQEYALERLTESGEAEAMRRQHAEYFLALAEGAETELRGPQQALWLNRLEEEHDNLRAALRWSIERGEAEQGLRLGGALWRFWEVHGYLTEGRERLAGLLTLTGTSGRTAARAKALNGAGVLASRQGDYAAARALHEESLAIRRTLDDKQGIAWSLNNLGLVAADQGDYAAARALHEESLAIRRTLDDRQGIAASLNNLGLVVANQGDHARARALYEESLGILGALGNRQGIANLLNNLGNVAYGQGDCAAARALYEESLAIRRALGDRWGISNSL</sequence>
<feature type="domain" description="Guanylate cyclase" evidence="1">
    <location>
        <begin position="10"/>
        <end position="122"/>
    </location>
</feature>
<accession>A0A1F6D5F7</accession>
<dbReference type="Gene3D" id="1.25.40.10">
    <property type="entry name" value="Tetratricopeptide repeat domain"/>
    <property type="match status" value="1"/>
</dbReference>
<protein>
    <recommendedName>
        <fullName evidence="1">Guanylate cyclase domain-containing protein</fullName>
    </recommendedName>
</protein>
<evidence type="ECO:0000259" key="1">
    <source>
        <dbReference type="PROSITE" id="PS50125"/>
    </source>
</evidence>
<reference evidence="2 3" key="1">
    <citation type="journal article" date="2016" name="Nat. Commun.">
        <title>Thousands of microbial genomes shed light on interconnected biogeochemical processes in an aquifer system.</title>
        <authorList>
            <person name="Anantharaman K."/>
            <person name="Brown C.T."/>
            <person name="Hug L.A."/>
            <person name="Sharon I."/>
            <person name="Castelle C.J."/>
            <person name="Probst A.J."/>
            <person name="Thomas B.C."/>
            <person name="Singh A."/>
            <person name="Wilkins M.J."/>
            <person name="Karaoz U."/>
            <person name="Brodie E.L."/>
            <person name="Williams K.H."/>
            <person name="Hubbard S.S."/>
            <person name="Banfield J.F."/>
        </authorList>
    </citation>
    <scope>NUCLEOTIDE SEQUENCE [LARGE SCALE GENOMIC DNA]</scope>
    <source>
        <strain evidence="3">RIFCSPLOWO2_12_FULL_64_10</strain>
    </source>
</reference>
<dbReference type="Gene3D" id="3.30.70.1230">
    <property type="entry name" value="Nucleotide cyclase"/>
    <property type="match status" value="1"/>
</dbReference>
<dbReference type="PANTHER" id="PTHR47691">
    <property type="entry name" value="REGULATOR-RELATED"/>
    <property type="match status" value="1"/>
</dbReference>
<gene>
    <name evidence="2" type="ORF">A3F84_22560</name>
</gene>
<dbReference type="Pfam" id="PF00931">
    <property type="entry name" value="NB-ARC"/>
    <property type="match status" value="1"/>
</dbReference>
<dbReference type="SMART" id="SM00028">
    <property type="entry name" value="TPR"/>
    <property type="match status" value="4"/>
</dbReference>
<evidence type="ECO:0000313" key="3">
    <source>
        <dbReference type="Proteomes" id="UP000178606"/>
    </source>
</evidence>
<dbReference type="InterPro" id="IPR029787">
    <property type="entry name" value="Nucleotide_cyclase"/>
</dbReference>
<comment type="caution">
    <text evidence="2">The sequence shown here is derived from an EMBL/GenBank/DDBJ whole genome shotgun (WGS) entry which is preliminary data.</text>
</comment>
<organism evidence="2 3">
    <name type="scientific">Handelsmanbacteria sp. (strain RIFCSPLOWO2_12_FULL_64_10)</name>
    <dbReference type="NCBI Taxonomy" id="1817868"/>
    <lineage>
        <taxon>Bacteria</taxon>
        <taxon>Candidatus Handelsmaniibacteriota</taxon>
    </lineage>
</organism>
<dbReference type="SUPFAM" id="SSF55073">
    <property type="entry name" value="Nucleotide cyclase"/>
    <property type="match status" value="1"/>
</dbReference>
<dbReference type="GO" id="GO:0043531">
    <property type="term" value="F:ADP binding"/>
    <property type="evidence" value="ECO:0007669"/>
    <property type="project" value="InterPro"/>
</dbReference>
<dbReference type="InterPro" id="IPR002182">
    <property type="entry name" value="NB-ARC"/>
</dbReference>
<dbReference type="PROSITE" id="PS50125">
    <property type="entry name" value="GUANYLATE_CYCLASE_2"/>
    <property type="match status" value="1"/>
</dbReference>
<dbReference type="GO" id="GO:0035556">
    <property type="term" value="P:intracellular signal transduction"/>
    <property type="evidence" value="ECO:0007669"/>
    <property type="project" value="InterPro"/>
</dbReference>
<dbReference type="InterPro" id="IPR027417">
    <property type="entry name" value="P-loop_NTPase"/>
</dbReference>
<dbReference type="PRINTS" id="PR00364">
    <property type="entry name" value="DISEASERSIST"/>
</dbReference>
<feature type="non-terminal residue" evidence="2">
    <location>
        <position position="811"/>
    </location>
</feature>
<dbReference type="PANTHER" id="PTHR47691:SF3">
    <property type="entry name" value="HTH-TYPE TRANSCRIPTIONAL REGULATOR RV0890C-RELATED"/>
    <property type="match status" value="1"/>
</dbReference>
<dbReference type="EMBL" id="MFKF01000027">
    <property type="protein sequence ID" value="OGG56550.1"/>
    <property type="molecule type" value="Genomic_DNA"/>
</dbReference>
<dbReference type="InterPro" id="IPR019734">
    <property type="entry name" value="TPR_rpt"/>
</dbReference>
<evidence type="ECO:0000313" key="2">
    <source>
        <dbReference type="EMBL" id="OGG56550.1"/>
    </source>
</evidence>
<dbReference type="SMART" id="SM00044">
    <property type="entry name" value="CYCc"/>
    <property type="match status" value="1"/>
</dbReference>
<dbReference type="InterPro" id="IPR001054">
    <property type="entry name" value="A/G_cyclase"/>
</dbReference>
<dbReference type="Gene3D" id="3.40.50.300">
    <property type="entry name" value="P-loop containing nucleotide triphosphate hydrolases"/>
    <property type="match status" value="1"/>
</dbReference>
<dbReference type="SUPFAM" id="SSF52540">
    <property type="entry name" value="P-loop containing nucleoside triphosphate hydrolases"/>
    <property type="match status" value="1"/>
</dbReference>
<dbReference type="Proteomes" id="UP000178606">
    <property type="component" value="Unassembled WGS sequence"/>
</dbReference>
<dbReference type="InterPro" id="IPR011990">
    <property type="entry name" value="TPR-like_helical_dom_sf"/>
</dbReference>
<dbReference type="GO" id="GO:0009190">
    <property type="term" value="P:cyclic nucleotide biosynthetic process"/>
    <property type="evidence" value="ECO:0007669"/>
    <property type="project" value="InterPro"/>
</dbReference>
<dbReference type="GO" id="GO:0004016">
    <property type="term" value="F:adenylate cyclase activity"/>
    <property type="evidence" value="ECO:0007669"/>
    <property type="project" value="UniProtKB-ARBA"/>
</dbReference>
<dbReference type="Pfam" id="PF13424">
    <property type="entry name" value="TPR_12"/>
    <property type="match status" value="2"/>
</dbReference>
<dbReference type="SUPFAM" id="SSF48452">
    <property type="entry name" value="TPR-like"/>
    <property type="match status" value="1"/>
</dbReference>